<gene>
    <name evidence="24" type="ORF">SAMN05216184_102178</name>
</gene>
<dbReference type="GO" id="GO:0042128">
    <property type="term" value="P:nitrate assimilation"/>
    <property type="evidence" value="ECO:0007669"/>
    <property type="project" value="UniProtKB-KW"/>
</dbReference>
<evidence type="ECO:0000256" key="1">
    <source>
        <dbReference type="ARBA" id="ARBA00001942"/>
    </source>
</evidence>
<evidence type="ECO:0000256" key="18">
    <source>
        <dbReference type="ARBA" id="ARBA00061480"/>
    </source>
</evidence>
<keyword evidence="6 20" id="KW-0349">Heme</keyword>
<evidence type="ECO:0000256" key="11">
    <source>
        <dbReference type="ARBA" id="ARBA00023002"/>
    </source>
</evidence>
<dbReference type="InterPro" id="IPR036197">
    <property type="entry name" value="NarG-like_sf"/>
</dbReference>
<evidence type="ECO:0000256" key="5">
    <source>
        <dbReference type="ARBA" id="ARBA00022475"/>
    </source>
</evidence>
<dbReference type="FunFam" id="1.20.950.20:FF:000001">
    <property type="entry name" value="Respiratory nitrate reductase subunit gamma"/>
    <property type="match status" value="1"/>
</dbReference>
<comment type="subcellular location">
    <subcellularLocation>
        <location evidence="3">Cell membrane</location>
        <topology evidence="3">Multi-pass membrane protein</topology>
    </subcellularLocation>
</comment>
<evidence type="ECO:0000256" key="17">
    <source>
        <dbReference type="ARBA" id="ARBA00061196"/>
    </source>
</evidence>
<feature type="transmembrane region" description="Helical" evidence="22">
    <location>
        <begin position="47"/>
        <end position="67"/>
    </location>
</feature>
<name>A0A2Y9A791_9MICO</name>
<dbReference type="GO" id="GO:0019645">
    <property type="term" value="P:anaerobic electron transport chain"/>
    <property type="evidence" value="ECO:0007669"/>
    <property type="project" value="TreeGrafter"/>
</dbReference>
<evidence type="ECO:0000256" key="19">
    <source>
        <dbReference type="ARBA" id="ARBA00071287"/>
    </source>
</evidence>
<feature type="transmembrane region" description="Helical" evidence="22">
    <location>
        <begin position="185"/>
        <end position="203"/>
    </location>
</feature>
<feature type="region of interest" description="Disordered" evidence="21">
    <location>
        <begin position="231"/>
        <end position="261"/>
    </location>
</feature>
<accession>A0A2Y9A791</accession>
<evidence type="ECO:0000256" key="8">
    <source>
        <dbReference type="ARBA" id="ARBA00022723"/>
    </source>
</evidence>
<evidence type="ECO:0000256" key="6">
    <source>
        <dbReference type="ARBA" id="ARBA00022617"/>
    </source>
</evidence>
<dbReference type="Gene3D" id="1.20.950.20">
    <property type="entry name" value="Transmembrane di-heme cytochromes, Chain C"/>
    <property type="match status" value="1"/>
</dbReference>
<dbReference type="OrthoDB" id="9788113at2"/>
<evidence type="ECO:0000256" key="20">
    <source>
        <dbReference type="PIRSR" id="PIRSR603816-1"/>
    </source>
</evidence>
<dbReference type="GO" id="GO:0020037">
    <property type="term" value="F:heme binding"/>
    <property type="evidence" value="ECO:0007669"/>
    <property type="project" value="TreeGrafter"/>
</dbReference>
<dbReference type="InterPro" id="IPR003816">
    <property type="entry name" value="Nitrate_red_gam"/>
</dbReference>
<dbReference type="GO" id="GO:0046872">
    <property type="term" value="F:metal ion binding"/>
    <property type="evidence" value="ECO:0007669"/>
    <property type="project" value="UniProtKB-KW"/>
</dbReference>
<evidence type="ECO:0000256" key="21">
    <source>
        <dbReference type="SAM" id="MobiDB-lite"/>
    </source>
</evidence>
<keyword evidence="10 22" id="KW-1133">Transmembrane helix</keyword>
<evidence type="ECO:0000313" key="25">
    <source>
        <dbReference type="Proteomes" id="UP000250222"/>
    </source>
</evidence>
<protein>
    <recommendedName>
        <fullName evidence="19">Nitrate reductase-like protein NarX</fullName>
    </recommendedName>
</protein>
<dbReference type="SUPFAM" id="SSF103501">
    <property type="entry name" value="Respiratory nitrate reductase 1 gamma chain"/>
    <property type="match status" value="1"/>
</dbReference>
<feature type="binding site" description="axial binding residue" evidence="20">
    <location>
        <position position="208"/>
    </location>
    <ligand>
        <name>heme b</name>
        <dbReference type="ChEBI" id="CHEBI:60344"/>
        <label>1</label>
    </ligand>
    <ligandPart>
        <name>Fe</name>
        <dbReference type="ChEBI" id="CHEBI:18248"/>
    </ligandPart>
</feature>
<comment type="cofactor">
    <cofactor evidence="2">
        <name>heme b</name>
        <dbReference type="ChEBI" id="CHEBI:60344"/>
    </cofactor>
</comment>
<evidence type="ECO:0000259" key="23">
    <source>
        <dbReference type="Pfam" id="PF02665"/>
    </source>
</evidence>
<keyword evidence="25" id="KW-1185">Reference proteome</keyword>
<dbReference type="NCBIfam" id="TIGR00351">
    <property type="entry name" value="narI"/>
    <property type="match status" value="1"/>
</dbReference>
<reference evidence="24 25" key="1">
    <citation type="submission" date="2016-10" db="EMBL/GenBank/DDBJ databases">
        <authorList>
            <person name="Cai Z."/>
        </authorList>
    </citation>
    <scope>NUCLEOTIDE SEQUENCE [LARGE SCALE GENOMIC DNA]</scope>
    <source>
        <strain evidence="24 25">CGMCC 1.10826</strain>
    </source>
</reference>
<dbReference type="GO" id="GO:0005886">
    <property type="term" value="C:plasma membrane"/>
    <property type="evidence" value="ECO:0007669"/>
    <property type="project" value="UniProtKB-SubCell"/>
</dbReference>
<sequence length="261" mass="29635">MNGLSTIAWVVFPYVSMAVFVVGLLWRYRYDKFGWTTRSSELYEHALLRLGSPLFHFGILFVAAGHFMGLLIPKSWTEAVGIGQDFYHFIATYMGALAGIMTIVGLSILIYRRRKTGPVFLATTRMDKFMYVLLALPILLGMWATVQNQIVAGGHGYDYRETISPWLRSLFYFQPQPELMADVPVQFKLHIVAAFLLFLVWPFTRLVHAFSAPVGYSTRPLVVYRSRGSVARGTREPGRGWEPVGTPQDRKRRSSPTSTEL</sequence>
<keyword evidence="9" id="KW-0249">Electron transport</keyword>
<evidence type="ECO:0000256" key="10">
    <source>
        <dbReference type="ARBA" id="ARBA00022989"/>
    </source>
</evidence>
<feature type="domain" description="NarG-like" evidence="23">
    <location>
        <begin position="6"/>
        <end position="227"/>
    </location>
</feature>
<comment type="function">
    <text evidence="15">Does not seem to have nitrate reductase activity.</text>
</comment>
<dbReference type="InterPro" id="IPR023234">
    <property type="entry name" value="NarG-like_domain"/>
</dbReference>
<evidence type="ECO:0000256" key="2">
    <source>
        <dbReference type="ARBA" id="ARBA00001970"/>
    </source>
</evidence>
<evidence type="ECO:0000256" key="15">
    <source>
        <dbReference type="ARBA" id="ARBA00056200"/>
    </source>
</evidence>
<comment type="similarity">
    <text evidence="17">In the C-terminal section; belongs to the nitrate reductase gamma subunit family.</text>
</comment>
<dbReference type="RefSeq" id="WP_110851506.1">
    <property type="nucleotide sequence ID" value="NZ_QKLZ01000002.1"/>
</dbReference>
<keyword evidence="5" id="KW-1003">Cell membrane</keyword>
<evidence type="ECO:0000256" key="16">
    <source>
        <dbReference type="ARBA" id="ARBA00061095"/>
    </source>
</evidence>
<keyword evidence="8" id="KW-0479">Metal-binding</keyword>
<dbReference type="AlphaFoldDB" id="A0A2Y9A791"/>
<feature type="transmembrane region" description="Helical" evidence="22">
    <location>
        <begin position="129"/>
        <end position="146"/>
    </location>
</feature>
<comment type="similarity">
    <text evidence="18">In the N-terminal section; belongs to the nitrate reductase alpha subunit family.</text>
</comment>
<dbReference type="Proteomes" id="UP000250222">
    <property type="component" value="Unassembled WGS sequence"/>
</dbReference>
<proteinExistence type="inferred from homology"/>
<comment type="similarity">
    <text evidence="16">In the central section; belongs to the NarJ/NarW family.</text>
</comment>
<feature type="transmembrane region" description="Helical" evidence="22">
    <location>
        <begin position="6"/>
        <end position="26"/>
    </location>
</feature>
<evidence type="ECO:0000256" key="7">
    <source>
        <dbReference type="ARBA" id="ARBA00022692"/>
    </source>
</evidence>
<evidence type="ECO:0000256" key="3">
    <source>
        <dbReference type="ARBA" id="ARBA00004651"/>
    </source>
</evidence>
<dbReference type="InterPro" id="IPR051936">
    <property type="entry name" value="Heme-iron_electron_transfer"/>
</dbReference>
<comment type="cofactor">
    <cofactor evidence="1">
        <name>Mo-bis(molybdopterin guanine dinucleotide)</name>
        <dbReference type="ChEBI" id="CHEBI:60539"/>
    </cofactor>
</comment>
<dbReference type="PANTHER" id="PTHR30598:SF3">
    <property type="entry name" value="RESPIRATORY NITRATE REDUCTASE 1 GAMMA CHAIN"/>
    <property type="match status" value="1"/>
</dbReference>
<organism evidence="24 25">
    <name type="scientific">Georgenia satyanarayanai</name>
    <dbReference type="NCBI Taxonomy" id="860221"/>
    <lineage>
        <taxon>Bacteria</taxon>
        <taxon>Bacillati</taxon>
        <taxon>Actinomycetota</taxon>
        <taxon>Actinomycetes</taxon>
        <taxon>Micrococcales</taxon>
        <taxon>Bogoriellaceae</taxon>
        <taxon>Georgenia</taxon>
    </lineage>
</organism>
<evidence type="ECO:0000313" key="24">
    <source>
        <dbReference type="EMBL" id="SSA39258.1"/>
    </source>
</evidence>
<feature type="transmembrane region" description="Helical" evidence="22">
    <location>
        <begin position="87"/>
        <end position="109"/>
    </location>
</feature>
<evidence type="ECO:0000256" key="13">
    <source>
        <dbReference type="ARBA" id="ARBA00023063"/>
    </source>
</evidence>
<keyword evidence="12 20" id="KW-0408">Iron</keyword>
<dbReference type="Pfam" id="PF02665">
    <property type="entry name" value="Nitrate_red_gam"/>
    <property type="match status" value="1"/>
</dbReference>
<keyword evidence="14 22" id="KW-0472">Membrane</keyword>
<keyword evidence="11" id="KW-0560">Oxidoreductase</keyword>
<dbReference type="EMBL" id="UETB01000002">
    <property type="protein sequence ID" value="SSA39258.1"/>
    <property type="molecule type" value="Genomic_DNA"/>
</dbReference>
<dbReference type="GO" id="GO:0009055">
    <property type="term" value="F:electron transfer activity"/>
    <property type="evidence" value="ECO:0007669"/>
    <property type="project" value="TreeGrafter"/>
</dbReference>
<dbReference type="PANTHER" id="PTHR30598">
    <property type="entry name" value="NITRATE REDUCTASE PRIVATE CHAPERONE, REDOX ENZYME MATURATION PROTEIN REMP FAMILY"/>
    <property type="match status" value="1"/>
</dbReference>
<keyword evidence="7 22" id="KW-0812">Transmembrane</keyword>
<feature type="binding site" description="axial binding residue" evidence="20">
    <location>
        <position position="56"/>
    </location>
    <ligand>
        <name>heme b</name>
        <dbReference type="ChEBI" id="CHEBI:60344"/>
        <label>1</label>
    </ligand>
    <ligandPart>
        <name>Fe</name>
        <dbReference type="ChEBI" id="CHEBI:18248"/>
    </ligandPart>
</feature>
<keyword evidence="13" id="KW-0534">Nitrate assimilation</keyword>
<feature type="binding site" description="axial binding residue" evidence="20">
    <location>
        <position position="66"/>
    </location>
    <ligand>
        <name>heme b</name>
        <dbReference type="ChEBI" id="CHEBI:60344"/>
        <label>2</label>
    </ligand>
    <ligandPart>
        <name>Fe</name>
        <dbReference type="ChEBI" id="CHEBI:18248"/>
    </ligandPart>
</feature>
<keyword evidence="4" id="KW-0813">Transport</keyword>
<dbReference type="GO" id="GO:0008940">
    <property type="term" value="F:nitrate reductase activity"/>
    <property type="evidence" value="ECO:0007669"/>
    <property type="project" value="InterPro"/>
</dbReference>
<evidence type="ECO:0000256" key="22">
    <source>
        <dbReference type="SAM" id="Phobius"/>
    </source>
</evidence>
<evidence type="ECO:0000256" key="12">
    <source>
        <dbReference type="ARBA" id="ARBA00023004"/>
    </source>
</evidence>
<dbReference type="GO" id="GO:0009325">
    <property type="term" value="C:nitrate reductase complex"/>
    <property type="evidence" value="ECO:0007669"/>
    <property type="project" value="InterPro"/>
</dbReference>
<evidence type="ECO:0000256" key="9">
    <source>
        <dbReference type="ARBA" id="ARBA00022982"/>
    </source>
</evidence>
<feature type="binding site" description="axial binding residue" evidence="20">
    <location>
        <position position="190"/>
    </location>
    <ligand>
        <name>heme b</name>
        <dbReference type="ChEBI" id="CHEBI:60344"/>
        <label>1</label>
    </ligand>
    <ligandPart>
        <name>Fe</name>
        <dbReference type="ChEBI" id="CHEBI:18248"/>
    </ligandPart>
</feature>
<evidence type="ECO:0000256" key="14">
    <source>
        <dbReference type="ARBA" id="ARBA00023136"/>
    </source>
</evidence>
<evidence type="ECO:0000256" key="4">
    <source>
        <dbReference type="ARBA" id="ARBA00022448"/>
    </source>
</evidence>